<dbReference type="InterPro" id="IPR036894">
    <property type="entry name" value="YbaB-like_sf"/>
</dbReference>
<evidence type="ECO:0000256" key="1">
    <source>
        <dbReference type="SAM" id="MobiDB-lite"/>
    </source>
</evidence>
<organism evidence="2 3">
    <name type="scientific">Actinokineospora terrae</name>
    <dbReference type="NCBI Taxonomy" id="155974"/>
    <lineage>
        <taxon>Bacteria</taxon>
        <taxon>Bacillati</taxon>
        <taxon>Actinomycetota</taxon>
        <taxon>Actinomycetes</taxon>
        <taxon>Pseudonocardiales</taxon>
        <taxon>Pseudonocardiaceae</taxon>
        <taxon>Actinokineospora</taxon>
    </lineage>
</organism>
<dbReference type="SUPFAM" id="SSF82607">
    <property type="entry name" value="YbaB-like"/>
    <property type="match status" value="1"/>
</dbReference>
<name>A0A1H9W4C3_9PSEU</name>
<dbReference type="Pfam" id="PF02575">
    <property type="entry name" value="YbaB_DNA_bd"/>
    <property type="match status" value="1"/>
</dbReference>
<evidence type="ECO:0000313" key="2">
    <source>
        <dbReference type="EMBL" id="SES28728.1"/>
    </source>
</evidence>
<keyword evidence="3" id="KW-1185">Reference proteome</keyword>
<dbReference type="Proteomes" id="UP000199051">
    <property type="component" value="Unassembled WGS sequence"/>
</dbReference>
<dbReference type="EMBL" id="FOGI01000009">
    <property type="protein sequence ID" value="SES28728.1"/>
    <property type="molecule type" value="Genomic_DNA"/>
</dbReference>
<gene>
    <name evidence="2" type="ORF">SAMN04487818_109351</name>
</gene>
<feature type="region of interest" description="Disordered" evidence="1">
    <location>
        <begin position="122"/>
        <end position="181"/>
    </location>
</feature>
<dbReference type="STRING" id="155974.SAMN04487818_109351"/>
<proteinExistence type="predicted"/>
<accession>A0A1H9W4C3</accession>
<dbReference type="InterPro" id="IPR004401">
    <property type="entry name" value="YbaB/EbfC"/>
</dbReference>
<keyword evidence="2" id="KW-0238">DNA-binding</keyword>
<dbReference type="RefSeq" id="WP_245782572.1">
    <property type="nucleotide sequence ID" value="NZ_FOGI01000009.1"/>
</dbReference>
<evidence type="ECO:0000313" key="3">
    <source>
        <dbReference type="Proteomes" id="UP000199051"/>
    </source>
</evidence>
<feature type="compositionally biased region" description="Basic and acidic residues" evidence="1">
    <location>
        <begin position="140"/>
        <end position="155"/>
    </location>
</feature>
<protein>
    <submittedName>
        <fullName evidence="2">Conserved DNA-binding protein YbaB</fullName>
    </submittedName>
</protein>
<feature type="compositionally biased region" description="Basic and acidic residues" evidence="1">
    <location>
        <begin position="122"/>
        <end position="133"/>
    </location>
</feature>
<dbReference type="Gene3D" id="3.30.1310.10">
    <property type="entry name" value="Nucleoid-associated protein YbaB-like domain"/>
    <property type="match status" value="1"/>
</dbReference>
<dbReference type="GO" id="GO:0003677">
    <property type="term" value="F:DNA binding"/>
    <property type="evidence" value="ECO:0007669"/>
    <property type="project" value="UniProtKB-KW"/>
</dbReference>
<reference evidence="3" key="1">
    <citation type="submission" date="2016-10" db="EMBL/GenBank/DDBJ databases">
        <authorList>
            <person name="Varghese N."/>
            <person name="Submissions S."/>
        </authorList>
    </citation>
    <scope>NUCLEOTIDE SEQUENCE [LARGE SCALE GENOMIC DNA]</scope>
    <source>
        <strain evidence="3">DSM 44260</strain>
    </source>
</reference>
<sequence length="181" mass="19821">MSQPSFGGDGFQTEQELRRWSAGVAAKAERYQVMQTEVARVSVTESDRDRVVTVTVDATGAVTDLVISDDAREISGAELSTLVLRTMRAAQSRITGAVAEVMERTVGDDPQTVAAVVGSYRDRFPEPEPEPERPTASTVDEMRLGRVEDGEEPPRQRPTRSTRPSTDDDPDDDWGGPSILR</sequence>
<dbReference type="AlphaFoldDB" id="A0A1H9W4C3"/>